<dbReference type="Proteomes" id="UP000549394">
    <property type="component" value="Unassembled WGS sequence"/>
</dbReference>
<feature type="transmembrane region" description="Helical" evidence="1">
    <location>
        <begin position="730"/>
        <end position="753"/>
    </location>
</feature>
<dbReference type="PANTHER" id="PTHR35170">
    <property type="entry name" value="PROTEIN DD3-3"/>
    <property type="match status" value="1"/>
</dbReference>
<keyword evidence="1" id="KW-1133">Transmembrane helix</keyword>
<keyword evidence="2" id="KW-0732">Signal</keyword>
<evidence type="ECO:0000256" key="2">
    <source>
        <dbReference type="SAM" id="SignalP"/>
    </source>
</evidence>
<dbReference type="InterPro" id="IPR053320">
    <property type="entry name" value="Protein_DD3-3_O-glyco"/>
</dbReference>
<dbReference type="EMBL" id="CAJFCJ010000007">
    <property type="protein sequence ID" value="CAD5117333.1"/>
    <property type="molecule type" value="Genomic_DNA"/>
</dbReference>
<organism evidence="3 4">
    <name type="scientific">Dimorphilus gyrociliatus</name>
    <dbReference type="NCBI Taxonomy" id="2664684"/>
    <lineage>
        <taxon>Eukaryota</taxon>
        <taxon>Metazoa</taxon>
        <taxon>Spiralia</taxon>
        <taxon>Lophotrochozoa</taxon>
        <taxon>Annelida</taxon>
        <taxon>Polychaeta</taxon>
        <taxon>Polychaeta incertae sedis</taxon>
        <taxon>Dinophilidae</taxon>
        <taxon>Dimorphilus</taxon>
    </lineage>
</organism>
<feature type="signal peptide" evidence="2">
    <location>
        <begin position="1"/>
        <end position="20"/>
    </location>
</feature>
<comment type="caution">
    <text evidence="3">The sequence shown here is derived from an EMBL/GenBank/DDBJ whole genome shotgun (WGS) entry which is preliminary data.</text>
</comment>
<accession>A0A7I8VM19</accession>
<dbReference type="AlphaFoldDB" id="A0A7I8VM19"/>
<feature type="chain" id="PRO_5029784979" evidence="2">
    <location>
        <begin position="21"/>
        <end position="771"/>
    </location>
</feature>
<protein>
    <submittedName>
        <fullName evidence="3">DgyrCDS6118</fullName>
    </submittedName>
</protein>
<keyword evidence="1" id="KW-0472">Membrane</keyword>
<dbReference type="PANTHER" id="PTHR35170:SF1">
    <property type="entry name" value="PROTEIN DD3-3"/>
    <property type="match status" value="1"/>
</dbReference>
<reference evidence="3 4" key="1">
    <citation type="submission" date="2020-08" db="EMBL/GenBank/DDBJ databases">
        <authorList>
            <person name="Hejnol A."/>
        </authorList>
    </citation>
    <scope>NUCLEOTIDE SEQUENCE [LARGE SCALE GENOMIC DNA]</scope>
</reference>
<sequence length="771" mass="88573">MFIKIQKCLVFVSCLILAECDIYLHNLRGSNNRLDEPNRERRNAKRLFDSQNNNRGGYNVGNVYYYSGSKLPIEWTNQHSCHDVNGHCEIIMQYMCNENLRDGATIKTIPENQKECSNADCDTDYEYGMHESYTHYLQCLTRARNEHLYTADQIPVNRRNKRNKVKDSTYTRQNKNGQRYGYECPEERDYYPYWAPSPWIDVAILTNDASRCPYYQEESENVKGRFYCHIPVEEMKKISNSNAINHNKEACEAFCSTATSTAKKECGWIQSRPHGVPAPDCRETEYTRDNHLGNGIGGYASGFNWTLPKTENKHCAFRIRYNISTGDYDGWNTNFKQNEPDGISTKKFGFSSDEEAKERGYKLKNNPTVDLFPPYLFSKNSFKLELAINTAQFGRTFQDRSHSFEIRKRKDEFGDKVIHNLNVRGKRGNIVQVYPAVEYDFVPNTMEIAKDDYIHFQWTGSNTNPNNNDGQGKIGTDRSNVILQREAIYTETNVLDWYDRLPKVGHWGRSLPQHFSNISFLGLSEEDKLKLAFLEETGELSELDAAKPYFDLGPRKVTSSGVYHYMSTRNNNFSNRSQKGRIISVSGITFEFHAIGWNGGNISSPHGTCDIQIERGTFDQLHRIKLSEINKDEVEQKLHERNGNIPNGKISSHLILIEPDNVLAAESKKFQMKIRFERPRAHSVTVYHAWVKSDFATWSKIDAEVNDDMVQLSVSNGGAYVVTTHSNVGMIVGIVFGTLAVILIVVVLGVFYLRKNPKTYNNIKRKFQSKL</sequence>
<keyword evidence="1" id="KW-0812">Transmembrane</keyword>
<proteinExistence type="predicted"/>
<evidence type="ECO:0000256" key="1">
    <source>
        <dbReference type="SAM" id="Phobius"/>
    </source>
</evidence>
<evidence type="ECO:0000313" key="3">
    <source>
        <dbReference type="EMBL" id="CAD5117333.1"/>
    </source>
</evidence>
<gene>
    <name evidence="3" type="ORF">DGYR_LOCUS5869</name>
</gene>
<evidence type="ECO:0000313" key="4">
    <source>
        <dbReference type="Proteomes" id="UP000549394"/>
    </source>
</evidence>
<keyword evidence="4" id="KW-1185">Reference proteome</keyword>
<dbReference type="OrthoDB" id="167398at2759"/>
<name>A0A7I8VM19_9ANNE</name>